<evidence type="ECO:0000313" key="7">
    <source>
        <dbReference type="EMBL" id="KAF2446871.1"/>
    </source>
</evidence>
<evidence type="ECO:0000313" key="8">
    <source>
        <dbReference type="Proteomes" id="UP000799764"/>
    </source>
</evidence>
<dbReference type="Proteomes" id="UP000799764">
    <property type="component" value="Unassembled WGS sequence"/>
</dbReference>
<organism evidence="7 8">
    <name type="scientific">Karstenula rhodostoma CBS 690.94</name>
    <dbReference type="NCBI Taxonomy" id="1392251"/>
    <lineage>
        <taxon>Eukaryota</taxon>
        <taxon>Fungi</taxon>
        <taxon>Dikarya</taxon>
        <taxon>Ascomycota</taxon>
        <taxon>Pezizomycotina</taxon>
        <taxon>Dothideomycetes</taxon>
        <taxon>Pleosporomycetidae</taxon>
        <taxon>Pleosporales</taxon>
        <taxon>Massarineae</taxon>
        <taxon>Didymosphaeriaceae</taxon>
        <taxon>Karstenula</taxon>
    </lineage>
</organism>
<evidence type="ECO:0000256" key="4">
    <source>
        <dbReference type="ARBA" id="ARBA00023136"/>
    </source>
</evidence>
<feature type="transmembrane region" description="Helical" evidence="6">
    <location>
        <begin position="242"/>
        <end position="263"/>
    </location>
</feature>
<feature type="transmembrane region" description="Helical" evidence="6">
    <location>
        <begin position="210"/>
        <end position="230"/>
    </location>
</feature>
<dbReference type="OrthoDB" id="426293at2759"/>
<sequence>MVTLNVRSKRQSNRASCTFIRKQWTCLILSTDQPIERSIDLANHTEAFFWAVGQQLSGVRRKFRSVSEEIASLAIPSDEFLFNEAYRDSLIFEDASYSNSKTYFWALQSLRTVNDSISHLIAAWESFETCNLSDFLNGQNEKDSIAQQQPAGNNISFLEHINEEIVKLKKVQTLNLERQEEIESLRDGLFNASTVLEARTTVLQGRNIELLTYISMVFLPASFVTSVFGMDILISSVDIRDFAIIFVAVCGMTYATILLFRLANPFRHSTGSWSKGDEDKDHGTNTSRGPFDWRSRKPFRWRQNAGDRIAHADLETNKQT</sequence>
<dbReference type="AlphaFoldDB" id="A0A9P4UDZ8"/>
<keyword evidence="4 6" id="KW-0472">Membrane</keyword>
<protein>
    <submittedName>
        <fullName evidence="7">Uncharacterized protein</fullName>
    </submittedName>
</protein>
<dbReference type="GO" id="GO:0016020">
    <property type="term" value="C:membrane"/>
    <property type="evidence" value="ECO:0007669"/>
    <property type="project" value="UniProtKB-SubCell"/>
</dbReference>
<dbReference type="Pfam" id="PF01544">
    <property type="entry name" value="CorA"/>
    <property type="match status" value="1"/>
</dbReference>
<feature type="compositionally biased region" description="Basic and acidic residues" evidence="5">
    <location>
        <begin position="308"/>
        <end position="320"/>
    </location>
</feature>
<keyword evidence="8" id="KW-1185">Reference proteome</keyword>
<comment type="subcellular location">
    <subcellularLocation>
        <location evidence="1">Membrane</location>
        <topology evidence="1">Multi-pass membrane protein</topology>
    </subcellularLocation>
</comment>
<accession>A0A9P4UDZ8</accession>
<feature type="region of interest" description="Disordered" evidence="5">
    <location>
        <begin position="272"/>
        <end position="320"/>
    </location>
</feature>
<dbReference type="SUPFAM" id="SSF144083">
    <property type="entry name" value="Magnesium transport protein CorA, transmembrane region"/>
    <property type="match status" value="1"/>
</dbReference>
<dbReference type="GO" id="GO:0046873">
    <property type="term" value="F:metal ion transmembrane transporter activity"/>
    <property type="evidence" value="ECO:0007669"/>
    <property type="project" value="InterPro"/>
</dbReference>
<evidence type="ECO:0000256" key="5">
    <source>
        <dbReference type="SAM" id="MobiDB-lite"/>
    </source>
</evidence>
<dbReference type="Gene3D" id="1.20.58.340">
    <property type="entry name" value="Magnesium transport protein CorA, transmembrane region"/>
    <property type="match status" value="1"/>
</dbReference>
<dbReference type="EMBL" id="MU001497">
    <property type="protein sequence ID" value="KAF2446871.1"/>
    <property type="molecule type" value="Genomic_DNA"/>
</dbReference>
<reference evidence="7" key="1">
    <citation type="journal article" date="2020" name="Stud. Mycol.">
        <title>101 Dothideomycetes genomes: a test case for predicting lifestyles and emergence of pathogens.</title>
        <authorList>
            <person name="Haridas S."/>
            <person name="Albert R."/>
            <person name="Binder M."/>
            <person name="Bloem J."/>
            <person name="Labutti K."/>
            <person name="Salamov A."/>
            <person name="Andreopoulos B."/>
            <person name="Baker S."/>
            <person name="Barry K."/>
            <person name="Bills G."/>
            <person name="Bluhm B."/>
            <person name="Cannon C."/>
            <person name="Castanera R."/>
            <person name="Culley D."/>
            <person name="Daum C."/>
            <person name="Ezra D."/>
            <person name="Gonzalez J."/>
            <person name="Henrissat B."/>
            <person name="Kuo A."/>
            <person name="Liang C."/>
            <person name="Lipzen A."/>
            <person name="Lutzoni F."/>
            <person name="Magnuson J."/>
            <person name="Mondo S."/>
            <person name="Nolan M."/>
            <person name="Ohm R."/>
            <person name="Pangilinan J."/>
            <person name="Park H.-J."/>
            <person name="Ramirez L."/>
            <person name="Alfaro M."/>
            <person name="Sun H."/>
            <person name="Tritt A."/>
            <person name="Yoshinaga Y."/>
            <person name="Zwiers L.-H."/>
            <person name="Turgeon B."/>
            <person name="Goodwin S."/>
            <person name="Spatafora J."/>
            <person name="Crous P."/>
            <person name="Grigoriev I."/>
        </authorList>
    </citation>
    <scope>NUCLEOTIDE SEQUENCE</scope>
    <source>
        <strain evidence="7">CBS 690.94</strain>
    </source>
</reference>
<evidence type="ECO:0000256" key="6">
    <source>
        <dbReference type="SAM" id="Phobius"/>
    </source>
</evidence>
<dbReference type="InterPro" id="IPR045863">
    <property type="entry name" value="CorA_TM1_TM2"/>
</dbReference>
<dbReference type="InterPro" id="IPR002523">
    <property type="entry name" value="MgTranspt_CorA/ZnTranspt_ZntB"/>
</dbReference>
<evidence type="ECO:0000256" key="1">
    <source>
        <dbReference type="ARBA" id="ARBA00004141"/>
    </source>
</evidence>
<comment type="caution">
    <text evidence="7">The sequence shown here is derived from an EMBL/GenBank/DDBJ whole genome shotgun (WGS) entry which is preliminary data.</text>
</comment>
<gene>
    <name evidence="7" type="ORF">P171DRAFT_519221</name>
</gene>
<keyword evidence="2 6" id="KW-0812">Transmembrane</keyword>
<keyword evidence="3 6" id="KW-1133">Transmembrane helix</keyword>
<evidence type="ECO:0000256" key="2">
    <source>
        <dbReference type="ARBA" id="ARBA00022692"/>
    </source>
</evidence>
<name>A0A9P4UDZ8_9PLEO</name>
<evidence type="ECO:0000256" key="3">
    <source>
        <dbReference type="ARBA" id="ARBA00022989"/>
    </source>
</evidence>
<proteinExistence type="predicted"/>